<protein>
    <submittedName>
        <fullName evidence="2">Uncharacterized protein</fullName>
    </submittedName>
</protein>
<reference evidence="2" key="2">
    <citation type="submission" date="2025-08" db="UniProtKB">
        <authorList>
            <consortium name="Ensembl"/>
        </authorList>
    </citation>
    <scope>IDENTIFICATION</scope>
</reference>
<dbReference type="Ensembl" id="ENSCSAVT00000019043.1">
    <property type="protein sequence ID" value="ENSCSAVP00000018837.1"/>
    <property type="gene ID" value="ENSCSAVG00000011065.1"/>
</dbReference>
<organism evidence="2 3">
    <name type="scientific">Ciona savignyi</name>
    <name type="common">Pacific transparent sea squirt</name>
    <dbReference type="NCBI Taxonomy" id="51511"/>
    <lineage>
        <taxon>Eukaryota</taxon>
        <taxon>Metazoa</taxon>
        <taxon>Chordata</taxon>
        <taxon>Tunicata</taxon>
        <taxon>Ascidiacea</taxon>
        <taxon>Phlebobranchia</taxon>
        <taxon>Cionidae</taxon>
        <taxon>Ciona</taxon>
    </lineage>
</organism>
<reference evidence="3" key="1">
    <citation type="submission" date="2003-08" db="EMBL/GenBank/DDBJ databases">
        <authorList>
            <person name="Birren B."/>
            <person name="Nusbaum C."/>
            <person name="Abebe A."/>
            <person name="Abouelleil A."/>
            <person name="Adekoya E."/>
            <person name="Ait-zahra M."/>
            <person name="Allen N."/>
            <person name="Allen T."/>
            <person name="An P."/>
            <person name="Anderson M."/>
            <person name="Anderson S."/>
            <person name="Arachchi H."/>
            <person name="Armbruster J."/>
            <person name="Bachantsang P."/>
            <person name="Baldwin J."/>
            <person name="Barry A."/>
            <person name="Bayul T."/>
            <person name="Blitshsteyn B."/>
            <person name="Bloom T."/>
            <person name="Blye J."/>
            <person name="Boguslavskiy L."/>
            <person name="Borowsky M."/>
            <person name="Boukhgalter B."/>
            <person name="Brunache A."/>
            <person name="Butler J."/>
            <person name="Calixte N."/>
            <person name="Calvo S."/>
            <person name="Camarata J."/>
            <person name="Campo K."/>
            <person name="Chang J."/>
            <person name="Cheshatsang Y."/>
            <person name="Citroen M."/>
            <person name="Collymore A."/>
            <person name="Considine T."/>
            <person name="Cook A."/>
            <person name="Cooke P."/>
            <person name="Corum B."/>
            <person name="Cuomo C."/>
            <person name="David R."/>
            <person name="Dawoe T."/>
            <person name="Degray S."/>
            <person name="Dodge S."/>
            <person name="Dooley K."/>
            <person name="Dorje P."/>
            <person name="Dorjee K."/>
            <person name="Dorris L."/>
            <person name="Duffey N."/>
            <person name="Dupes A."/>
            <person name="Elkins T."/>
            <person name="Engels R."/>
            <person name="Erickson J."/>
            <person name="Farina A."/>
            <person name="Faro S."/>
            <person name="Ferreira P."/>
            <person name="Fischer H."/>
            <person name="Fitzgerald M."/>
            <person name="Foley K."/>
            <person name="Gage D."/>
            <person name="Galagan J."/>
            <person name="Gearin G."/>
            <person name="Gnerre S."/>
            <person name="Gnirke A."/>
            <person name="Goyette A."/>
            <person name="Graham J."/>
            <person name="Grandbois E."/>
            <person name="Gyaltsen K."/>
            <person name="Hafez N."/>
            <person name="Hagopian D."/>
            <person name="Hagos B."/>
            <person name="Hall J."/>
            <person name="Hatcher B."/>
            <person name="Heller A."/>
            <person name="Higgins H."/>
            <person name="Honan T."/>
            <person name="Horn A."/>
            <person name="Houde N."/>
            <person name="Hughes L."/>
            <person name="Hulme W."/>
            <person name="Husby E."/>
            <person name="Iliev I."/>
            <person name="Jaffe D."/>
            <person name="Jones C."/>
            <person name="Kamal M."/>
            <person name="Kamat A."/>
            <person name="Kamvysselis M."/>
            <person name="Karlsson E."/>
            <person name="Kells C."/>
            <person name="Kieu A."/>
            <person name="Kisner P."/>
            <person name="Kodira C."/>
            <person name="Kulbokas E."/>
            <person name="Labutti K."/>
            <person name="Lama D."/>
            <person name="Landers T."/>
            <person name="Leger J."/>
            <person name="Levine S."/>
            <person name="Lewis D."/>
            <person name="Lewis T."/>
            <person name="Lindblad-toh K."/>
            <person name="Liu X."/>
            <person name="Lokyitsang T."/>
            <person name="Lokyitsang Y."/>
            <person name="Lucien O."/>
            <person name="Lui A."/>
            <person name="Ma L.J."/>
            <person name="Mabbitt R."/>
            <person name="Macdonald J."/>
            <person name="Maclean C."/>
            <person name="Major J."/>
            <person name="Manning J."/>
            <person name="Marabella R."/>
            <person name="Maru K."/>
            <person name="Matthews C."/>
            <person name="Mauceli E."/>
            <person name="Mccarthy M."/>
            <person name="Mcdonough S."/>
            <person name="Mcghee T."/>
            <person name="Meldrim J."/>
            <person name="Meneus L."/>
            <person name="Mesirov J."/>
            <person name="Mihalev A."/>
            <person name="Mihova T."/>
            <person name="Mikkelsen T."/>
            <person name="Mlenga V."/>
            <person name="Moru K."/>
            <person name="Mozes J."/>
            <person name="Mulrain L."/>
            <person name="Munson G."/>
            <person name="Naylor J."/>
            <person name="Newes C."/>
            <person name="Nguyen C."/>
            <person name="Nguyen N."/>
            <person name="Nguyen T."/>
            <person name="Nicol R."/>
            <person name="Nielsen C."/>
            <person name="Nizzari M."/>
            <person name="Norbu C."/>
            <person name="Norbu N."/>
            <person name="O'donnell P."/>
            <person name="Okoawo O."/>
            <person name="O'leary S."/>
            <person name="Omotosho B."/>
            <person name="O'neill K."/>
            <person name="Osman S."/>
            <person name="Parker S."/>
            <person name="Perrin D."/>
            <person name="Phunkhang P."/>
            <person name="Piqani B."/>
            <person name="Purcell S."/>
            <person name="Rachupka T."/>
            <person name="Ramasamy U."/>
            <person name="Rameau R."/>
            <person name="Ray V."/>
            <person name="Raymond C."/>
            <person name="Retta R."/>
            <person name="Richardson S."/>
            <person name="Rise C."/>
            <person name="Rodriguez J."/>
            <person name="Rogers J."/>
            <person name="Rogov P."/>
            <person name="Rutman M."/>
            <person name="Schupbach R."/>
            <person name="Seaman C."/>
            <person name="Settipalli S."/>
            <person name="Sharpe T."/>
            <person name="Sheridan J."/>
            <person name="Sherpa N."/>
            <person name="Shi J."/>
            <person name="Smirnov S."/>
            <person name="Smith C."/>
            <person name="Sougnez C."/>
            <person name="Spencer B."/>
            <person name="Stalker J."/>
            <person name="Stange-thomann N."/>
            <person name="Stavropoulos S."/>
            <person name="Stetson K."/>
            <person name="Stone C."/>
            <person name="Stone S."/>
            <person name="Stubbs M."/>
            <person name="Talamas J."/>
            <person name="Tchuinga P."/>
            <person name="Tenzing P."/>
            <person name="Tesfaye S."/>
            <person name="Theodore J."/>
            <person name="Thoulutsang Y."/>
            <person name="Topham K."/>
            <person name="Towey S."/>
            <person name="Tsamla T."/>
            <person name="Tsomo N."/>
            <person name="Vallee D."/>
            <person name="Vassiliev H."/>
            <person name="Venkataraman V."/>
            <person name="Vinson J."/>
            <person name="Vo A."/>
            <person name="Wade C."/>
            <person name="Wang S."/>
            <person name="Wangchuk T."/>
            <person name="Wangdi T."/>
            <person name="Whittaker C."/>
            <person name="Wilkinson J."/>
            <person name="Wu Y."/>
            <person name="Wyman D."/>
            <person name="Yadav S."/>
            <person name="Yang S."/>
            <person name="Yang X."/>
            <person name="Yeager S."/>
            <person name="Yee E."/>
            <person name="Young G."/>
            <person name="Zainoun J."/>
            <person name="Zembeck L."/>
            <person name="Zimmer A."/>
            <person name="Zody M."/>
            <person name="Lander E."/>
        </authorList>
    </citation>
    <scope>NUCLEOTIDE SEQUENCE [LARGE SCALE GENOMIC DNA]</scope>
</reference>
<dbReference type="Proteomes" id="UP000007875">
    <property type="component" value="Unassembled WGS sequence"/>
</dbReference>
<evidence type="ECO:0000313" key="3">
    <source>
        <dbReference type="Proteomes" id="UP000007875"/>
    </source>
</evidence>
<feature type="region of interest" description="Disordered" evidence="1">
    <location>
        <begin position="1"/>
        <end position="27"/>
    </location>
</feature>
<accession>H2ZMM1</accession>
<reference evidence="2" key="3">
    <citation type="submission" date="2025-09" db="UniProtKB">
        <authorList>
            <consortium name="Ensembl"/>
        </authorList>
    </citation>
    <scope>IDENTIFICATION</scope>
</reference>
<proteinExistence type="predicted"/>
<dbReference type="InParanoid" id="H2ZMM1"/>
<feature type="compositionally biased region" description="Polar residues" evidence="1">
    <location>
        <begin position="17"/>
        <end position="27"/>
    </location>
</feature>
<dbReference type="HOGENOM" id="CLU_2746518_0_0_1"/>
<evidence type="ECO:0000313" key="2">
    <source>
        <dbReference type="Ensembl" id="ENSCSAVP00000018837.1"/>
    </source>
</evidence>
<evidence type="ECO:0000256" key="1">
    <source>
        <dbReference type="SAM" id="MobiDB-lite"/>
    </source>
</evidence>
<keyword evidence="3" id="KW-1185">Reference proteome</keyword>
<feature type="compositionally biased region" description="Basic and acidic residues" evidence="1">
    <location>
        <begin position="1"/>
        <end position="11"/>
    </location>
</feature>
<name>H2ZMM1_CIOSA</name>
<sequence>MKKSSRKEAAMKRCQTSKDNQATPIDNIKTNYKSKGLHELCLFETINPEVCRKTVGSKTNPAQRFKKKIGQ</sequence>
<dbReference type="AlphaFoldDB" id="H2ZMM1"/>